<feature type="compositionally biased region" description="Low complexity" evidence="1">
    <location>
        <begin position="439"/>
        <end position="449"/>
    </location>
</feature>
<accession>A0A8H6XS81</accession>
<feature type="signal peptide" evidence="2">
    <location>
        <begin position="1"/>
        <end position="19"/>
    </location>
</feature>
<dbReference type="Proteomes" id="UP000620124">
    <property type="component" value="Unassembled WGS sequence"/>
</dbReference>
<protein>
    <submittedName>
        <fullName evidence="3">Uncharacterized protein</fullName>
    </submittedName>
</protein>
<proteinExistence type="predicted"/>
<gene>
    <name evidence="3" type="ORF">MVEN_01568400</name>
</gene>
<evidence type="ECO:0000256" key="1">
    <source>
        <dbReference type="SAM" id="MobiDB-lite"/>
    </source>
</evidence>
<evidence type="ECO:0000313" key="3">
    <source>
        <dbReference type="EMBL" id="KAF7345499.1"/>
    </source>
</evidence>
<feature type="compositionally biased region" description="Pro residues" evidence="1">
    <location>
        <begin position="473"/>
        <end position="484"/>
    </location>
</feature>
<evidence type="ECO:0000313" key="4">
    <source>
        <dbReference type="Proteomes" id="UP000620124"/>
    </source>
</evidence>
<keyword evidence="4" id="KW-1185">Reference proteome</keyword>
<name>A0A8H6XS81_9AGAR</name>
<organism evidence="3 4">
    <name type="scientific">Mycena venus</name>
    <dbReference type="NCBI Taxonomy" id="2733690"/>
    <lineage>
        <taxon>Eukaryota</taxon>
        <taxon>Fungi</taxon>
        <taxon>Dikarya</taxon>
        <taxon>Basidiomycota</taxon>
        <taxon>Agaricomycotina</taxon>
        <taxon>Agaricomycetes</taxon>
        <taxon>Agaricomycetidae</taxon>
        <taxon>Agaricales</taxon>
        <taxon>Marasmiineae</taxon>
        <taxon>Mycenaceae</taxon>
        <taxon>Mycena</taxon>
    </lineage>
</organism>
<dbReference type="EMBL" id="JACAZI010000013">
    <property type="protein sequence ID" value="KAF7345499.1"/>
    <property type="molecule type" value="Genomic_DNA"/>
</dbReference>
<dbReference type="AlphaFoldDB" id="A0A8H6XS81"/>
<reference evidence="3" key="1">
    <citation type="submission" date="2020-05" db="EMBL/GenBank/DDBJ databases">
        <title>Mycena genomes resolve the evolution of fungal bioluminescence.</title>
        <authorList>
            <person name="Tsai I.J."/>
        </authorList>
    </citation>
    <scope>NUCLEOTIDE SEQUENCE</scope>
    <source>
        <strain evidence="3">CCC161011</strain>
    </source>
</reference>
<feature type="region of interest" description="Disordered" evidence="1">
    <location>
        <begin position="425"/>
        <end position="492"/>
    </location>
</feature>
<dbReference type="OrthoDB" id="3014470at2759"/>
<feature type="chain" id="PRO_5034396918" evidence="2">
    <location>
        <begin position="20"/>
        <end position="973"/>
    </location>
</feature>
<comment type="caution">
    <text evidence="3">The sequence shown here is derived from an EMBL/GenBank/DDBJ whole genome shotgun (WGS) entry which is preliminary data.</text>
</comment>
<evidence type="ECO:0000256" key="2">
    <source>
        <dbReference type="SAM" id="SignalP"/>
    </source>
</evidence>
<keyword evidence="2" id="KW-0732">Signal</keyword>
<feature type="region of interest" description="Disordered" evidence="1">
    <location>
        <begin position="156"/>
        <end position="180"/>
    </location>
</feature>
<sequence>MLATSAQLLGAALCGLVQTLTLELRFPDPQVKHASGVGTAGFHMVEHRARILLTLTSCSAVEDLTPQNAGGSIRFNDSRWSFLTMCVCLAAWMSHNTVDPPAYLPAVARRVALSTYPVFLSHSSQQTIVRQLALPLLTHRFQPPLSPLYRSLSRHRSQPSKALDTRPAQSLPSKESPLPLPVAPGPVAQLARFAPFLSIKALPKIPTTVDQGVRFPLDHPHLAPMRLCWLRYILRRSRGFTSPAGHGTRLLRARNDDMLEILGRLKVHNLIIPVFLPPWLKTAWHSPPCPTALTSADATQLTKQPLALLSATRRLDIITFKPHPTINANSFGLEEFSKLGKKFSNPDPAAGPSSILIFIAPRFGHLTGPINHPDFASQDLPADGLTLRHPCFADRVLDGLPFAGTAILADPACFDGLCPSSEPVRMATPPPLPPLSLIRARSASDASPSADRRVRPRQNSLDQLSPTPLARFAPPPSSPSFPPVPRHDQLPPLVPGQEICNTQDVQSVLDSIRREANRPLVPFVRRLNVHAKSIEHGAQFVTTLLLHLDAHPQGDTAISLPEGVFACTPVKSKVSFLRDGHVWRIGVRTSGDEISFGPGPERAVYRQAVEKLATNHNMWQALPHSQYVVPLFTPGNVDVPSRQTLFQAQGSLLAIHCYTLGCGPLPISVWLLLALCVGRQAMLMPRKYLAALDPAAFDCLAPWFMFGPHDILPTHPLHPFNQFLMEVMDIQPSMIQSPRTQAVHDGWTILFLSKLLFNSTDVWEHPEFLALQRGFDIRIGPTTSFVAEFKGRDGVLPLLSRMYDLKVKSVNDVAPRLGWQILLRANNGTTPYYGALFRLLLLRYLEGVGHPLEIRGGLVDEAEWSKQINNSALRAGLLLQAASDNDLLPCNDTWRLKFRLIGLDARSDLDTTTETNPRPIHFHSCTYEADIKLTRPLEDLLLRSSIKLDDPNYVTAFDLWLHGQLLSRDHNTV</sequence>
<feature type="compositionally biased region" description="Polar residues" evidence="1">
    <location>
        <begin position="457"/>
        <end position="466"/>
    </location>
</feature>